<dbReference type="InterPro" id="IPR046357">
    <property type="entry name" value="PPIase_dom_sf"/>
</dbReference>
<dbReference type="PANTHER" id="PTHR45779">
    <property type="entry name" value="PEPTIDYLPROLYL ISOMERASE"/>
    <property type="match status" value="1"/>
</dbReference>
<accession>A0A8K0JQF6</accession>
<feature type="domain" description="PPIase FKBP-type" evidence="7">
    <location>
        <begin position="40"/>
        <end position="129"/>
    </location>
</feature>
<dbReference type="Gene3D" id="3.10.50.40">
    <property type="match status" value="1"/>
</dbReference>
<dbReference type="OrthoDB" id="1902587at2759"/>
<feature type="chain" id="PRO_5035436573" description="peptidylprolyl isomerase" evidence="6">
    <location>
        <begin position="20"/>
        <end position="138"/>
    </location>
</feature>
<evidence type="ECO:0000313" key="9">
    <source>
        <dbReference type="Proteomes" id="UP000812966"/>
    </source>
</evidence>
<reference evidence="8" key="1">
    <citation type="submission" date="2020-04" db="EMBL/GenBank/DDBJ databases">
        <title>Analysis of mating type loci in Filobasidium floriforme.</title>
        <authorList>
            <person name="Nowrousian M."/>
        </authorList>
    </citation>
    <scope>NUCLEOTIDE SEQUENCE</scope>
    <source>
        <strain evidence="8">CBS 6242</strain>
    </source>
</reference>
<dbReference type="PANTHER" id="PTHR45779:SF7">
    <property type="entry name" value="PEPTIDYLPROLYL ISOMERASE"/>
    <property type="match status" value="1"/>
</dbReference>
<evidence type="ECO:0000256" key="6">
    <source>
        <dbReference type="SAM" id="SignalP"/>
    </source>
</evidence>
<dbReference type="SUPFAM" id="SSF54534">
    <property type="entry name" value="FKBP-like"/>
    <property type="match status" value="1"/>
</dbReference>
<name>A0A8K0JQF6_9TREE</name>
<evidence type="ECO:0000259" key="7">
    <source>
        <dbReference type="PROSITE" id="PS50059"/>
    </source>
</evidence>
<evidence type="ECO:0000256" key="2">
    <source>
        <dbReference type="ARBA" id="ARBA00013194"/>
    </source>
</evidence>
<dbReference type="InterPro" id="IPR044609">
    <property type="entry name" value="FKBP2/11"/>
</dbReference>
<keyword evidence="4 5" id="KW-0413">Isomerase</keyword>
<evidence type="ECO:0000313" key="8">
    <source>
        <dbReference type="EMBL" id="KAG7562585.1"/>
    </source>
</evidence>
<comment type="catalytic activity">
    <reaction evidence="1 5">
        <text>[protein]-peptidylproline (omega=180) = [protein]-peptidylproline (omega=0)</text>
        <dbReference type="Rhea" id="RHEA:16237"/>
        <dbReference type="Rhea" id="RHEA-COMP:10747"/>
        <dbReference type="Rhea" id="RHEA-COMP:10748"/>
        <dbReference type="ChEBI" id="CHEBI:83833"/>
        <dbReference type="ChEBI" id="CHEBI:83834"/>
        <dbReference type="EC" id="5.2.1.8"/>
    </reaction>
</comment>
<gene>
    <name evidence="8" type="ORF">FFLO_01958</name>
</gene>
<sequence>MKVFAVITTLLTAVSAVYATGLQVETTYKPVDCPLQSKNGDKLSMHYTGTLADNGKEFDSSRTRNRPFEFTIGKGQVIQGWEQGLLDMCVGEKRILTIPSNLAYGDHGAGGVIPGKATLKFDVELLDIKNRKAERQEL</sequence>
<dbReference type="FunFam" id="3.10.50.40:FF:000006">
    <property type="entry name" value="Peptidyl-prolyl cis-trans isomerase"/>
    <property type="match status" value="1"/>
</dbReference>
<dbReference type="Pfam" id="PF00254">
    <property type="entry name" value="FKBP_C"/>
    <property type="match status" value="1"/>
</dbReference>
<evidence type="ECO:0000256" key="3">
    <source>
        <dbReference type="ARBA" id="ARBA00023110"/>
    </source>
</evidence>
<dbReference type="GO" id="GO:0005783">
    <property type="term" value="C:endoplasmic reticulum"/>
    <property type="evidence" value="ECO:0007669"/>
    <property type="project" value="TreeGrafter"/>
</dbReference>
<evidence type="ECO:0000256" key="5">
    <source>
        <dbReference type="PROSITE-ProRule" id="PRU00277"/>
    </source>
</evidence>
<organism evidence="8 9">
    <name type="scientific">Filobasidium floriforme</name>
    <dbReference type="NCBI Taxonomy" id="5210"/>
    <lineage>
        <taxon>Eukaryota</taxon>
        <taxon>Fungi</taxon>
        <taxon>Dikarya</taxon>
        <taxon>Basidiomycota</taxon>
        <taxon>Agaricomycotina</taxon>
        <taxon>Tremellomycetes</taxon>
        <taxon>Filobasidiales</taxon>
        <taxon>Filobasidiaceae</taxon>
        <taxon>Filobasidium</taxon>
    </lineage>
</organism>
<keyword evidence="6" id="KW-0732">Signal</keyword>
<feature type="signal peptide" evidence="6">
    <location>
        <begin position="1"/>
        <end position="19"/>
    </location>
</feature>
<dbReference type="EMBL" id="JABELV010000029">
    <property type="protein sequence ID" value="KAG7562585.1"/>
    <property type="molecule type" value="Genomic_DNA"/>
</dbReference>
<dbReference type="Proteomes" id="UP000812966">
    <property type="component" value="Unassembled WGS sequence"/>
</dbReference>
<dbReference type="PROSITE" id="PS50059">
    <property type="entry name" value="FKBP_PPIASE"/>
    <property type="match status" value="1"/>
</dbReference>
<protein>
    <recommendedName>
        <fullName evidence="2 5">peptidylprolyl isomerase</fullName>
        <ecNumber evidence="2 5">5.2.1.8</ecNumber>
    </recommendedName>
</protein>
<comment type="caution">
    <text evidence="8">The sequence shown here is derived from an EMBL/GenBank/DDBJ whole genome shotgun (WGS) entry which is preliminary data.</text>
</comment>
<dbReference type="GO" id="GO:0003755">
    <property type="term" value="F:peptidyl-prolyl cis-trans isomerase activity"/>
    <property type="evidence" value="ECO:0007669"/>
    <property type="project" value="UniProtKB-KW"/>
</dbReference>
<dbReference type="EC" id="5.2.1.8" evidence="2 5"/>
<dbReference type="AlphaFoldDB" id="A0A8K0JQF6"/>
<keyword evidence="3 5" id="KW-0697">Rotamase</keyword>
<proteinExistence type="predicted"/>
<evidence type="ECO:0000256" key="1">
    <source>
        <dbReference type="ARBA" id="ARBA00000971"/>
    </source>
</evidence>
<evidence type="ECO:0000256" key="4">
    <source>
        <dbReference type="ARBA" id="ARBA00023235"/>
    </source>
</evidence>
<dbReference type="InterPro" id="IPR001179">
    <property type="entry name" value="PPIase_FKBP_dom"/>
</dbReference>
<keyword evidence="9" id="KW-1185">Reference proteome</keyword>